<dbReference type="SUPFAM" id="SSF49879">
    <property type="entry name" value="SMAD/FHA domain"/>
    <property type="match status" value="1"/>
</dbReference>
<dbReference type="Gene3D" id="2.60.200.20">
    <property type="match status" value="1"/>
</dbReference>
<feature type="region of interest" description="Disordered" evidence="1">
    <location>
        <begin position="597"/>
        <end position="616"/>
    </location>
</feature>
<dbReference type="Pfam" id="PF00498">
    <property type="entry name" value="FHA"/>
    <property type="match status" value="1"/>
</dbReference>
<dbReference type="GO" id="GO:0002151">
    <property type="term" value="F:G-quadruplex RNA binding"/>
    <property type="evidence" value="ECO:0007669"/>
    <property type="project" value="InterPro"/>
</dbReference>
<feature type="region of interest" description="Disordered" evidence="1">
    <location>
        <begin position="648"/>
        <end position="678"/>
    </location>
</feature>
<dbReference type="GO" id="GO:0071339">
    <property type="term" value="C:MLL1 complex"/>
    <property type="evidence" value="ECO:0007669"/>
    <property type="project" value="InterPro"/>
</dbReference>
<gene>
    <name evidence="3" type="ORF">Cgig2_005872</name>
</gene>
<dbReference type="FunFam" id="2.60.200.20:FF:000052">
    <property type="entry name" value="Microspherule protein 1"/>
    <property type="match status" value="1"/>
</dbReference>
<name>A0A9Q1QLV1_9CARY</name>
<accession>A0A9Q1QLV1</accession>
<protein>
    <recommendedName>
        <fullName evidence="2">FHA domain-containing protein</fullName>
    </recommendedName>
</protein>
<proteinExistence type="predicted"/>
<dbReference type="OrthoDB" id="10262769at2759"/>
<dbReference type="InterPro" id="IPR008984">
    <property type="entry name" value="SMAD_FHA_dom_sf"/>
</dbReference>
<feature type="compositionally biased region" description="Polar residues" evidence="1">
    <location>
        <begin position="574"/>
        <end position="591"/>
    </location>
</feature>
<dbReference type="InterPro" id="IPR025999">
    <property type="entry name" value="MCRS_N"/>
</dbReference>
<organism evidence="3 4">
    <name type="scientific">Carnegiea gigantea</name>
    <dbReference type="NCBI Taxonomy" id="171969"/>
    <lineage>
        <taxon>Eukaryota</taxon>
        <taxon>Viridiplantae</taxon>
        <taxon>Streptophyta</taxon>
        <taxon>Embryophyta</taxon>
        <taxon>Tracheophyta</taxon>
        <taxon>Spermatophyta</taxon>
        <taxon>Magnoliopsida</taxon>
        <taxon>eudicotyledons</taxon>
        <taxon>Gunneridae</taxon>
        <taxon>Pentapetalae</taxon>
        <taxon>Caryophyllales</taxon>
        <taxon>Cactineae</taxon>
        <taxon>Cactaceae</taxon>
        <taxon>Cactoideae</taxon>
        <taxon>Echinocereeae</taxon>
        <taxon>Carnegiea</taxon>
    </lineage>
</organism>
<dbReference type="Proteomes" id="UP001153076">
    <property type="component" value="Unassembled WGS sequence"/>
</dbReference>
<reference evidence="3" key="1">
    <citation type="submission" date="2022-04" db="EMBL/GenBank/DDBJ databases">
        <title>Carnegiea gigantea Genome sequencing and assembly v2.</title>
        <authorList>
            <person name="Copetti D."/>
            <person name="Sanderson M.J."/>
            <person name="Burquez A."/>
            <person name="Wojciechowski M.F."/>
        </authorList>
    </citation>
    <scope>NUCLEOTIDE SEQUENCE</scope>
    <source>
        <strain evidence="3">SGP5-SGP5p</strain>
        <tissue evidence="3">Aerial part</tissue>
    </source>
</reference>
<keyword evidence="4" id="KW-1185">Reference proteome</keyword>
<feature type="compositionally biased region" description="Basic and acidic residues" evidence="1">
    <location>
        <begin position="405"/>
        <end position="417"/>
    </location>
</feature>
<sequence length="863" mass="93536">MGALAPGTVTPWIPEDDLLLKNAVEAGASLESLAKGAVQFSRRFTLRELQDRWHSLLYDPITSAEAAERMIEFERSVSNLSSKSNRADNSKENKCGHGKRKIESVRRRYYAMRKKLCNEPLNQGDLSFLVAPGDDCFIGGAGAPGSNNMLVDPVANHFGLEDARFSGLHHVFPQVIGDNAPPCGAGEFQLGQRDTLEVPIDQNSLHRDVPPMLGNNMGMNENYPGIGQMNMPKELTGHNIFDANALDANAACNNKDIMCTDFGGNAIFNSPISDCETSFHHLQYTSTPPAMPDWRPIEDISVPEMPADVSSGGNNVQTGDAFSIPGDGGAAKGASECVDPESNDQMSCSGLRNSTGSTEGYFAELSASLLNFSDEEMLIGRKDVIDKTYFDGLSSLLLNSPGDVNEDKMPNMPETKEPTAPSAYLDNAGGKGPDDANNSGDILLSDGSLQCDTETQMSSCTTNNSQFPEFRDGVIFCSLNTEDPEIPCNDDIVFPSKPRLPSAHKRTQNEANNPALASKHNISIQSDDKGPGTMKREPKRYGESHSASETQGPDIGKNHAADELGVKFEAASGESLNGSRNPGSNYAGPFQTSLSVKKESSELAPVRQPGCNNAEKLGQVSDIGHLETGTSGITPDGQASTTIRNQDCHVLGPADPMVTEPGGKSLLSDPEEQFSASDTDIPYFSDIESMILDMDLGPDDPDSFSLREVAKYQQEDAKRAIIRLEQNAHSYMQRDIASHGAFAILYGRHSKHYIKKPEVLLGRATDDVIVDIDLGREGRANKISRRQAIVKMDKDGIFSLKNLGRCSIYVNSKEIFPGQCQGLHSSCLIEIRGMPFIFEMNQARVKQYLGNAALKFEGDELSA</sequence>
<feature type="region of interest" description="Disordered" evidence="1">
    <location>
        <begin position="487"/>
        <end position="558"/>
    </location>
</feature>
<dbReference type="Pfam" id="PF13325">
    <property type="entry name" value="MCRS_N"/>
    <property type="match status" value="1"/>
</dbReference>
<feature type="region of interest" description="Disordered" evidence="1">
    <location>
        <begin position="401"/>
        <end position="445"/>
    </location>
</feature>
<dbReference type="InterPro" id="IPR000253">
    <property type="entry name" value="FHA_dom"/>
</dbReference>
<dbReference type="EMBL" id="JAKOGI010000057">
    <property type="protein sequence ID" value="KAJ8446341.1"/>
    <property type="molecule type" value="Genomic_DNA"/>
</dbReference>
<dbReference type="GO" id="GO:0044545">
    <property type="term" value="C:NSL complex"/>
    <property type="evidence" value="ECO:0007669"/>
    <property type="project" value="TreeGrafter"/>
</dbReference>
<evidence type="ECO:0000259" key="2">
    <source>
        <dbReference type="PROSITE" id="PS50006"/>
    </source>
</evidence>
<evidence type="ECO:0000313" key="3">
    <source>
        <dbReference type="EMBL" id="KAJ8446341.1"/>
    </source>
</evidence>
<dbReference type="CDD" id="cd22687">
    <property type="entry name" value="FHA_MCRS1"/>
    <property type="match status" value="1"/>
</dbReference>
<dbReference type="SMART" id="SM00240">
    <property type="entry name" value="FHA"/>
    <property type="match status" value="1"/>
</dbReference>
<comment type="caution">
    <text evidence="3">The sequence shown here is derived from an EMBL/GenBank/DDBJ whole genome shotgun (WGS) entry which is preliminary data.</text>
</comment>
<dbReference type="PANTHER" id="PTHR13233">
    <property type="entry name" value="MICROSPHERULE PROTEIN 1"/>
    <property type="match status" value="1"/>
</dbReference>
<dbReference type="GO" id="GO:0045944">
    <property type="term" value="P:positive regulation of transcription by RNA polymerase II"/>
    <property type="evidence" value="ECO:0007669"/>
    <property type="project" value="TreeGrafter"/>
</dbReference>
<feature type="compositionally biased region" description="Basic and acidic residues" evidence="1">
    <location>
        <begin position="526"/>
        <end position="543"/>
    </location>
</feature>
<feature type="region of interest" description="Disordered" evidence="1">
    <location>
        <begin position="572"/>
        <end position="591"/>
    </location>
</feature>
<feature type="domain" description="FHA" evidence="2">
    <location>
        <begin position="759"/>
        <end position="815"/>
    </location>
</feature>
<dbReference type="PROSITE" id="PS50006">
    <property type="entry name" value="FHA_DOMAIN"/>
    <property type="match status" value="1"/>
</dbReference>
<dbReference type="GO" id="GO:0031011">
    <property type="term" value="C:Ino80 complex"/>
    <property type="evidence" value="ECO:0007669"/>
    <property type="project" value="InterPro"/>
</dbReference>
<evidence type="ECO:0000256" key="1">
    <source>
        <dbReference type="SAM" id="MobiDB-lite"/>
    </source>
</evidence>
<evidence type="ECO:0000313" key="4">
    <source>
        <dbReference type="Proteomes" id="UP001153076"/>
    </source>
</evidence>
<dbReference type="AlphaFoldDB" id="A0A9Q1QLV1"/>
<dbReference type="PANTHER" id="PTHR13233:SF0">
    <property type="entry name" value="MICROSPHERULE PROTEIN 1"/>
    <property type="match status" value="1"/>
</dbReference>
<dbReference type="InterPro" id="IPR037912">
    <property type="entry name" value="MCRS1"/>
</dbReference>